<evidence type="ECO:0000256" key="2">
    <source>
        <dbReference type="ARBA" id="ARBA00022448"/>
    </source>
</evidence>
<gene>
    <name evidence="8" type="ORF">GOZ90_14755</name>
</gene>
<reference evidence="8 9" key="1">
    <citation type="submission" date="2019-12" db="EMBL/GenBank/DDBJ databases">
        <title>Whole-genome sequencing of Allorhizobium vitis.</title>
        <authorList>
            <person name="Gan H.M."/>
            <person name="Szegedi E."/>
            <person name="Burr T."/>
            <person name="Savka M.A."/>
        </authorList>
    </citation>
    <scope>NUCLEOTIDE SEQUENCE [LARGE SCALE GENOMIC DNA]</scope>
    <source>
        <strain evidence="8 9">CG516</strain>
    </source>
</reference>
<proteinExistence type="inferred from homology"/>
<name>A0A1S2DM02_AGRVI</name>
<feature type="transmembrane region" description="Helical" evidence="7">
    <location>
        <begin position="195"/>
        <end position="213"/>
    </location>
</feature>
<keyword evidence="4 7" id="KW-0812">Transmembrane</keyword>
<dbReference type="PANTHER" id="PTHR30465:SF43">
    <property type="entry name" value="OLIGOPEPTIDE ABC TRANSPORTER, PERMEASE PROTEIN"/>
    <property type="match status" value="1"/>
</dbReference>
<evidence type="ECO:0000256" key="6">
    <source>
        <dbReference type="ARBA" id="ARBA00023136"/>
    </source>
</evidence>
<keyword evidence="2 7" id="KW-0813">Transport</keyword>
<protein>
    <submittedName>
        <fullName evidence="8">ABC transporter permease subunit</fullName>
    </submittedName>
</protein>
<dbReference type="Gene3D" id="1.10.3720.10">
    <property type="entry name" value="MetI-like"/>
    <property type="match status" value="1"/>
</dbReference>
<evidence type="ECO:0000256" key="3">
    <source>
        <dbReference type="ARBA" id="ARBA00022475"/>
    </source>
</evidence>
<dbReference type="SUPFAM" id="SSF161098">
    <property type="entry name" value="MetI-like"/>
    <property type="match status" value="1"/>
</dbReference>
<comment type="caution">
    <text evidence="8">The sequence shown here is derived from an EMBL/GenBank/DDBJ whole genome shotgun (WGS) entry which is preliminary data.</text>
</comment>
<comment type="similarity">
    <text evidence="7">Belongs to the binding-protein-dependent transport system permease family.</text>
</comment>
<dbReference type="InterPro" id="IPR000515">
    <property type="entry name" value="MetI-like"/>
</dbReference>
<evidence type="ECO:0000256" key="7">
    <source>
        <dbReference type="RuleBase" id="RU363032"/>
    </source>
</evidence>
<evidence type="ECO:0000256" key="1">
    <source>
        <dbReference type="ARBA" id="ARBA00004651"/>
    </source>
</evidence>
<dbReference type="PROSITE" id="PS50928">
    <property type="entry name" value="ABC_TM1"/>
    <property type="match status" value="1"/>
</dbReference>
<dbReference type="GO" id="GO:0005886">
    <property type="term" value="C:plasma membrane"/>
    <property type="evidence" value="ECO:0007669"/>
    <property type="project" value="UniProtKB-SubCell"/>
</dbReference>
<dbReference type="InterPro" id="IPR035906">
    <property type="entry name" value="MetI-like_sf"/>
</dbReference>
<evidence type="ECO:0000313" key="8">
    <source>
        <dbReference type="EMBL" id="MUZ73946.1"/>
    </source>
</evidence>
<keyword evidence="5 7" id="KW-1133">Transmembrane helix</keyword>
<keyword evidence="3" id="KW-1003">Cell membrane</keyword>
<dbReference type="Pfam" id="PF19300">
    <property type="entry name" value="BPD_transp_1_N"/>
    <property type="match status" value="1"/>
</dbReference>
<dbReference type="PANTHER" id="PTHR30465">
    <property type="entry name" value="INNER MEMBRANE ABC TRANSPORTER"/>
    <property type="match status" value="1"/>
</dbReference>
<dbReference type="Proteomes" id="UP000477951">
    <property type="component" value="Unassembled WGS sequence"/>
</dbReference>
<feature type="transmembrane region" description="Helical" evidence="7">
    <location>
        <begin position="109"/>
        <end position="129"/>
    </location>
</feature>
<organism evidence="8 9">
    <name type="scientific">Agrobacterium vitis</name>
    <name type="common">Rhizobium vitis</name>
    <dbReference type="NCBI Taxonomy" id="373"/>
    <lineage>
        <taxon>Bacteria</taxon>
        <taxon>Pseudomonadati</taxon>
        <taxon>Pseudomonadota</taxon>
        <taxon>Alphaproteobacteria</taxon>
        <taxon>Hyphomicrobiales</taxon>
        <taxon>Rhizobiaceae</taxon>
        <taxon>Rhizobium/Agrobacterium group</taxon>
        <taxon>Agrobacterium</taxon>
    </lineage>
</organism>
<keyword evidence="6 7" id="KW-0472">Membrane</keyword>
<dbReference type="AlphaFoldDB" id="A0A1S2DM02"/>
<dbReference type="Pfam" id="PF00528">
    <property type="entry name" value="BPD_transp_1"/>
    <property type="match status" value="1"/>
</dbReference>
<dbReference type="GO" id="GO:0055085">
    <property type="term" value="P:transmembrane transport"/>
    <property type="evidence" value="ECO:0007669"/>
    <property type="project" value="InterPro"/>
</dbReference>
<feature type="transmembrane region" description="Helical" evidence="7">
    <location>
        <begin position="301"/>
        <end position="325"/>
    </location>
</feature>
<feature type="transmembrane region" description="Helical" evidence="7">
    <location>
        <begin position="5"/>
        <end position="27"/>
    </location>
</feature>
<comment type="subcellular location">
    <subcellularLocation>
        <location evidence="1 7">Cell membrane</location>
        <topology evidence="1 7">Multi-pass membrane protein</topology>
    </subcellularLocation>
</comment>
<dbReference type="InterPro" id="IPR045621">
    <property type="entry name" value="BPD_transp_1_N"/>
</dbReference>
<sequence length="337" mass="36749">MFRFLLVRIASAIPVLFVLSVVTFAIIKAPPGDYSDYIRSQMINQGGASFEAADAQAQAYKIANGLDKPIPIQYINWITGIVTRGDFGHSLFYNKPVSEVVGERLPRTLALALVCHILASVIGITFGILAATRQYTWVDSLLSGVSFLGMTVPRFLMALIIVYIMVFHFNVTEINSFNSAKYGGAPWSFAKFVDLLQHVWPVIAIATFGGLAYNMRVMRGNLLDTLNAQYVETARAKGLSERQVILRHAVPNALHPLIMYQGVVLPYMLTGEIETAIIFALPTVGPAIVGSMWVGDVYVTATFMLVLSATLIVGNIIADMLLALLDPRVRLGGGAHA</sequence>
<dbReference type="CDD" id="cd06261">
    <property type="entry name" value="TM_PBP2"/>
    <property type="match status" value="1"/>
</dbReference>
<dbReference type="EMBL" id="WPHR01000011">
    <property type="protein sequence ID" value="MUZ73946.1"/>
    <property type="molecule type" value="Genomic_DNA"/>
</dbReference>
<evidence type="ECO:0000313" key="9">
    <source>
        <dbReference type="Proteomes" id="UP000477951"/>
    </source>
</evidence>
<evidence type="ECO:0000256" key="5">
    <source>
        <dbReference type="ARBA" id="ARBA00022989"/>
    </source>
</evidence>
<accession>A0A1S2DM02</accession>
<feature type="transmembrane region" description="Helical" evidence="7">
    <location>
        <begin position="141"/>
        <end position="166"/>
    </location>
</feature>
<dbReference type="RefSeq" id="WP_070147946.1">
    <property type="nucleotide sequence ID" value="NZ_JABAEH010000044.1"/>
</dbReference>
<feature type="transmembrane region" description="Helical" evidence="7">
    <location>
        <begin position="276"/>
        <end position="295"/>
    </location>
</feature>
<evidence type="ECO:0000256" key="4">
    <source>
        <dbReference type="ARBA" id="ARBA00022692"/>
    </source>
</evidence>